<dbReference type="AlphaFoldDB" id="A0A0L0FZ84"/>
<dbReference type="RefSeq" id="XP_014156027.1">
    <property type="nucleotide sequence ID" value="XM_014300552.1"/>
</dbReference>
<gene>
    <name evidence="1" type="ORF">SARC_05577</name>
</gene>
<dbReference type="GeneID" id="25906081"/>
<evidence type="ECO:0000313" key="1">
    <source>
        <dbReference type="EMBL" id="KNC82125.1"/>
    </source>
</evidence>
<dbReference type="EMBL" id="KQ241957">
    <property type="protein sequence ID" value="KNC82125.1"/>
    <property type="molecule type" value="Genomic_DNA"/>
</dbReference>
<keyword evidence="2" id="KW-1185">Reference proteome</keyword>
<evidence type="ECO:0000313" key="2">
    <source>
        <dbReference type="Proteomes" id="UP000054560"/>
    </source>
</evidence>
<dbReference type="Proteomes" id="UP000054560">
    <property type="component" value="Unassembled WGS sequence"/>
</dbReference>
<sequence>MVQTTLQWTKLGHKWWAHLIAAANTEYKDDVEGVLRYKYVKREILAKQISTPIHNRTPTADTAKIEGINRFRRKAKTNGTYQLAKSQFLRSLSEDILDSLTAEELSEDKWALLIYIRRAFEHNSATVNNSIAFDLLKSFSPIDDDMLRTWCKRVTSIATMASKQNTIFSAVFVQGISISGLSAADKDVARQYLLDVPNRDDISILLLCERIGRWNNVAPVVNDTTLPEAAATSTTSAVKQPPSAETLLHGLTNRLDAIEASRSSTRPPTPCFHLLTKIETAKSPLLLADDTQCIITERGSLSTLGNAYLSPTVQQQLVSQNKLQDHVYDLHFPAKQHTRILSHVDNSLTVPRTDGGYQLSYADIT</sequence>
<name>A0A0L0FZ84_9EUKA</name>
<accession>A0A0L0FZ84</accession>
<proteinExistence type="predicted"/>
<protein>
    <submittedName>
        <fullName evidence="1">Uncharacterized protein</fullName>
    </submittedName>
</protein>
<reference evidence="1 2" key="1">
    <citation type="submission" date="2011-02" db="EMBL/GenBank/DDBJ databases">
        <title>The Genome Sequence of Sphaeroforma arctica JP610.</title>
        <authorList>
            <consortium name="The Broad Institute Genome Sequencing Platform"/>
            <person name="Russ C."/>
            <person name="Cuomo C."/>
            <person name="Young S.K."/>
            <person name="Zeng Q."/>
            <person name="Gargeya S."/>
            <person name="Alvarado L."/>
            <person name="Berlin A."/>
            <person name="Chapman S.B."/>
            <person name="Chen Z."/>
            <person name="Freedman E."/>
            <person name="Gellesch M."/>
            <person name="Goldberg J."/>
            <person name="Griggs A."/>
            <person name="Gujja S."/>
            <person name="Heilman E."/>
            <person name="Heiman D."/>
            <person name="Howarth C."/>
            <person name="Mehta T."/>
            <person name="Neiman D."/>
            <person name="Pearson M."/>
            <person name="Roberts A."/>
            <person name="Saif S."/>
            <person name="Shea T."/>
            <person name="Shenoy N."/>
            <person name="Sisk P."/>
            <person name="Stolte C."/>
            <person name="Sykes S."/>
            <person name="White J."/>
            <person name="Yandava C."/>
            <person name="Burger G."/>
            <person name="Gray M.W."/>
            <person name="Holland P.W.H."/>
            <person name="King N."/>
            <person name="Lang F.B.F."/>
            <person name="Roger A.J."/>
            <person name="Ruiz-Trillo I."/>
            <person name="Haas B."/>
            <person name="Nusbaum C."/>
            <person name="Birren B."/>
        </authorList>
    </citation>
    <scope>NUCLEOTIDE SEQUENCE [LARGE SCALE GENOMIC DNA]</scope>
    <source>
        <strain evidence="1 2">JP610</strain>
    </source>
</reference>
<organism evidence="1 2">
    <name type="scientific">Sphaeroforma arctica JP610</name>
    <dbReference type="NCBI Taxonomy" id="667725"/>
    <lineage>
        <taxon>Eukaryota</taxon>
        <taxon>Ichthyosporea</taxon>
        <taxon>Ichthyophonida</taxon>
        <taxon>Sphaeroforma</taxon>
    </lineage>
</organism>